<gene>
    <name evidence="2" type="ORF">MJ956_07470</name>
</gene>
<dbReference type="RefSeq" id="WP_253963854.1">
    <property type="nucleotide sequence ID" value="NZ_JALHBS010000038.1"/>
</dbReference>
<keyword evidence="1" id="KW-1133">Transmembrane helix</keyword>
<proteinExistence type="predicted"/>
<feature type="transmembrane region" description="Helical" evidence="1">
    <location>
        <begin position="25"/>
        <end position="43"/>
    </location>
</feature>
<dbReference type="AlphaFoldDB" id="A0A9X2H3K2"/>
<name>A0A9X2H3K2_9HYPH</name>
<accession>A0A9X2H3K2</accession>
<feature type="transmembrane region" description="Helical" evidence="1">
    <location>
        <begin position="55"/>
        <end position="77"/>
    </location>
</feature>
<keyword evidence="1" id="KW-0472">Membrane</keyword>
<comment type="caution">
    <text evidence="2">The sequence shown here is derived from an EMBL/GenBank/DDBJ whole genome shotgun (WGS) entry which is preliminary data.</text>
</comment>
<feature type="non-terminal residue" evidence="2">
    <location>
        <position position="1"/>
    </location>
</feature>
<protein>
    <submittedName>
        <fullName evidence="2">Uncharacterized protein</fullName>
    </submittedName>
</protein>
<evidence type="ECO:0000313" key="2">
    <source>
        <dbReference type="EMBL" id="MCP3054990.1"/>
    </source>
</evidence>
<sequence length="80" mass="8529">AALVIGLIALIWASAWKDAVLAGNQAGGVVFCLLALFFVYLPAGNQIMQIGDGYAALIAWVLIWLAYKLFIGVGVPVRPR</sequence>
<evidence type="ECO:0000256" key="1">
    <source>
        <dbReference type="SAM" id="Phobius"/>
    </source>
</evidence>
<organism evidence="2 3">
    <name type="scientific">Aurantimonas marianensis</name>
    <dbReference type="NCBI Taxonomy" id="2920428"/>
    <lineage>
        <taxon>Bacteria</taxon>
        <taxon>Pseudomonadati</taxon>
        <taxon>Pseudomonadota</taxon>
        <taxon>Alphaproteobacteria</taxon>
        <taxon>Hyphomicrobiales</taxon>
        <taxon>Aurantimonadaceae</taxon>
        <taxon>Aurantimonas</taxon>
    </lineage>
</organism>
<evidence type="ECO:0000313" key="3">
    <source>
        <dbReference type="Proteomes" id="UP001155220"/>
    </source>
</evidence>
<dbReference type="EMBL" id="JALHBS010000038">
    <property type="protein sequence ID" value="MCP3054990.1"/>
    <property type="molecule type" value="Genomic_DNA"/>
</dbReference>
<keyword evidence="1" id="KW-0812">Transmembrane</keyword>
<reference evidence="2" key="1">
    <citation type="submission" date="2022-03" db="EMBL/GenBank/DDBJ databases">
        <title>Aurantimonas Liuensis sp. Nov., isolated from the hadal seawater of the Mariana Trench.</title>
        <authorList>
            <person name="Liu R."/>
        </authorList>
    </citation>
    <scope>NUCLEOTIDE SEQUENCE</scope>
    <source>
        <strain evidence="2">LRZ36</strain>
    </source>
</reference>
<dbReference type="Proteomes" id="UP001155220">
    <property type="component" value="Unassembled WGS sequence"/>
</dbReference>
<keyword evidence="3" id="KW-1185">Reference proteome</keyword>